<evidence type="ECO:0000313" key="3">
    <source>
        <dbReference type="EMBL" id="OJJ88024.1"/>
    </source>
</evidence>
<sequence>MAEIPPRKPALVSYGLTALSNAVLSSNPNIPANMIISVPNTTGRYRLLILDGHSSHATANFDHFCMERRIIPLYMPPHSSHLLQPLDISCFTPLKHYNGQKIREMAQNGIHTNIQSGFAAAGLIPFKPERVLAKPHIKMKTPEKADARASQSVSSVAAEQMLEKVIKGAEMAMQNSILLQQEIHQLRTSNRHQKEKMTRAFIQDGGSLTGDEGLQRLREWERQEEPASSKSQRPARCSNCNKEGHNR</sequence>
<feature type="compositionally biased region" description="Basic and acidic residues" evidence="1">
    <location>
        <begin position="213"/>
        <end position="227"/>
    </location>
</feature>
<name>A0A1L9VVT5_ASPGL</name>
<proteinExistence type="predicted"/>
<keyword evidence="4" id="KW-1185">Reference proteome</keyword>
<dbReference type="STRING" id="1160497.A0A1L9VVT5"/>
<organism evidence="3 4">
    <name type="scientific">Aspergillus glaucus CBS 516.65</name>
    <dbReference type="NCBI Taxonomy" id="1160497"/>
    <lineage>
        <taxon>Eukaryota</taxon>
        <taxon>Fungi</taxon>
        <taxon>Dikarya</taxon>
        <taxon>Ascomycota</taxon>
        <taxon>Pezizomycotina</taxon>
        <taxon>Eurotiomycetes</taxon>
        <taxon>Eurotiomycetidae</taxon>
        <taxon>Eurotiales</taxon>
        <taxon>Aspergillaceae</taxon>
        <taxon>Aspergillus</taxon>
        <taxon>Aspergillus subgen. Aspergillus</taxon>
    </lineage>
</organism>
<gene>
    <name evidence="3" type="ORF">ASPGLDRAFT_43122</name>
</gene>
<protein>
    <recommendedName>
        <fullName evidence="2">DDE-1 domain-containing protein</fullName>
    </recommendedName>
</protein>
<dbReference type="RefSeq" id="XP_022404707.1">
    <property type="nucleotide sequence ID" value="XM_022545749.1"/>
</dbReference>
<dbReference type="InterPro" id="IPR004875">
    <property type="entry name" value="DDE_SF_endonuclease_dom"/>
</dbReference>
<feature type="domain" description="DDE-1" evidence="2">
    <location>
        <begin position="41"/>
        <end position="114"/>
    </location>
</feature>
<dbReference type="GO" id="GO:0003676">
    <property type="term" value="F:nucleic acid binding"/>
    <property type="evidence" value="ECO:0007669"/>
    <property type="project" value="InterPro"/>
</dbReference>
<evidence type="ECO:0000259" key="2">
    <source>
        <dbReference type="Pfam" id="PF03184"/>
    </source>
</evidence>
<dbReference type="EMBL" id="KV878890">
    <property type="protein sequence ID" value="OJJ88024.1"/>
    <property type="molecule type" value="Genomic_DNA"/>
</dbReference>
<dbReference type="VEuPathDB" id="FungiDB:ASPGLDRAFT_43122"/>
<dbReference type="Pfam" id="PF03184">
    <property type="entry name" value="DDE_1"/>
    <property type="match status" value="1"/>
</dbReference>
<dbReference type="AlphaFoldDB" id="A0A1L9VVT5"/>
<evidence type="ECO:0000313" key="4">
    <source>
        <dbReference type="Proteomes" id="UP000184300"/>
    </source>
</evidence>
<feature type="region of interest" description="Disordered" evidence="1">
    <location>
        <begin position="201"/>
        <end position="247"/>
    </location>
</feature>
<evidence type="ECO:0000256" key="1">
    <source>
        <dbReference type="SAM" id="MobiDB-lite"/>
    </source>
</evidence>
<dbReference type="OrthoDB" id="4510550at2759"/>
<accession>A0A1L9VVT5</accession>
<reference evidence="4" key="1">
    <citation type="journal article" date="2017" name="Genome Biol.">
        <title>Comparative genomics reveals high biological diversity and specific adaptations in the industrially and medically important fungal genus Aspergillus.</title>
        <authorList>
            <person name="de Vries R.P."/>
            <person name="Riley R."/>
            <person name="Wiebenga A."/>
            <person name="Aguilar-Osorio G."/>
            <person name="Amillis S."/>
            <person name="Uchima C.A."/>
            <person name="Anderluh G."/>
            <person name="Asadollahi M."/>
            <person name="Askin M."/>
            <person name="Barry K."/>
            <person name="Battaglia E."/>
            <person name="Bayram O."/>
            <person name="Benocci T."/>
            <person name="Braus-Stromeyer S.A."/>
            <person name="Caldana C."/>
            <person name="Canovas D."/>
            <person name="Cerqueira G.C."/>
            <person name="Chen F."/>
            <person name="Chen W."/>
            <person name="Choi C."/>
            <person name="Clum A."/>
            <person name="Dos Santos R.A."/>
            <person name="Damasio A.R."/>
            <person name="Diallinas G."/>
            <person name="Emri T."/>
            <person name="Fekete E."/>
            <person name="Flipphi M."/>
            <person name="Freyberg S."/>
            <person name="Gallo A."/>
            <person name="Gournas C."/>
            <person name="Habgood R."/>
            <person name="Hainaut M."/>
            <person name="Harispe M.L."/>
            <person name="Henrissat B."/>
            <person name="Hilden K.S."/>
            <person name="Hope R."/>
            <person name="Hossain A."/>
            <person name="Karabika E."/>
            <person name="Karaffa L."/>
            <person name="Karanyi Z."/>
            <person name="Krasevec N."/>
            <person name="Kuo A."/>
            <person name="Kusch H."/>
            <person name="LaButti K."/>
            <person name="Lagendijk E.L."/>
            <person name="Lapidus A."/>
            <person name="Levasseur A."/>
            <person name="Lindquist E."/>
            <person name="Lipzen A."/>
            <person name="Logrieco A.F."/>
            <person name="MacCabe A."/>
            <person name="Maekelae M.R."/>
            <person name="Malavazi I."/>
            <person name="Melin P."/>
            <person name="Meyer V."/>
            <person name="Mielnichuk N."/>
            <person name="Miskei M."/>
            <person name="Molnar A.P."/>
            <person name="Mule G."/>
            <person name="Ngan C.Y."/>
            <person name="Orejas M."/>
            <person name="Orosz E."/>
            <person name="Ouedraogo J.P."/>
            <person name="Overkamp K.M."/>
            <person name="Park H.-S."/>
            <person name="Perrone G."/>
            <person name="Piumi F."/>
            <person name="Punt P.J."/>
            <person name="Ram A.F."/>
            <person name="Ramon A."/>
            <person name="Rauscher S."/>
            <person name="Record E."/>
            <person name="Riano-Pachon D.M."/>
            <person name="Robert V."/>
            <person name="Roehrig J."/>
            <person name="Ruller R."/>
            <person name="Salamov A."/>
            <person name="Salih N.S."/>
            <person name="Samson R.A."/>
            <person name="Sandor E."/>
            <person name="Sanguinetti M."/>
            <person name="Schuetze T."/>
            <person name="Sepcic K."/>
            <person name="Shelest E."/>
            <person name="Sherlock G."/>
            <person name="Sophianopoulou V."/>
            <person name="Squina F.M."/>
            <person name="Sun H."/>
            <person name="Susca A."/>
            <person name="Todd R.B."/>
            <person name="Tsang A."/>
            <person name="Unkles S.E."/>
            <person name="van de Wiele N."/>
            <person name="van Rossen-Uffink D."/>
            <person name="Oliveira J.V."/>
            <person name="Vesth T.C."/>
            <person name="Visser J."/>
            <person name="Yu J.-H."/>
            <person name="Zhou M."/>
            <person name="Andersen M.R."/>
            <person name="Archer D.B."/>
            <person name="Baker S.E."/>
            <person name="Benoit I."/>
            <person name="Brakhage A.A."/>
            <person name="Braus G.H."/>
            <person name="Fischer R."/>
            <person name="Frisvad J.C."/>
            <person name="Goldman G.H."/>
            <person name="Houbraken J."/>
            <person name="Oakley B."/>
            <person name="Pocsi I."/>
            <person name="Scazzocchio C."/>
            <person name="Seiboth B."/>
            <person name="vanKuyk P.A."/>
            <person name="Wortman J."/>
            <person name="Dyer P.S."/>
            <person name="Grigoriev I.V."/>
        </authorList>
    </citation>
    <scope>NUCLEOTIDE SEQUENCE [LARGE SCALE GENOMIC DNA]</scope>
    <source>
        <strain evidence="4">CBS 516.65</strain>
    </source>
</reference>
<dbReference type="GeneID" id="34462010"/>
<dbReference type="Proteomes" id="UP000184300">
    <property type="component" value="Unassembled WGS sequence"/>
</dbReference>